<dbReference type="Pfam" id="PF00012">
    <property type="entry name" value="HSP70"/>
    <property type="match status" value="1"/>
</dbReference>
<dbReference type="GO" id="GO:0140662">
    <property type="term" value="F:ATP-dependent protein folding chaperone"/>
    <property type="evidence" value="ECO:0007669"/>
    <property type="project" value="InterPro"/>
</dbReference>
<comment type="caution">
    <text evidence="4">The sequence shown here is derived from an EMBL/GenBank/DDBJ whole genome shotgun (WGS) entry which is preliminary data.</text>
</comment>
<dbReference type="Gene3D" id="3.30.420.40">
    <property type="match status" value="1"/>
</dbReference>
<comment type="similarity">
    <text evidence="1">Belongs to the heat shock protein 70 family.</text>
</comment>
<protein>
    <recommendedName>
        <fullName evidence="6">Heat shock 70 kDa protein 12A</fullName>
    </recommendedName>
</protein>
<evidence type="ECO:0008006" key="6">
    <source>
        <dbReference type="Google" id="ProtNLM"/>
    </source>
</evidence>
<dbReference type="OrthoDB" id="2963168at2759"/>
<evidence type="ECO:0000256" key="3">
    <source>
        <dbReference type="ARBA" id="ARBA00022840"/>
    </source>
</evidence>
<organism evidence="4 5">
    <name type="scientific">Mytilus galloprovincialis</name>
    <name type="common">Mediterranean mussel</name>
    <dbReference type="NCBI Taxonomy" id="29158"/>
    <lineage>
        <taxon>Eukaryota</taxon>
        <taxon>Metazoa</taxon>
        <taxon>Spiralia</taxon>
        <taxon>Lophotrochozoa</taxon>
        <taxon>Mollusca</taxon>
        <taxon>Bivalvia</taxon>
        <taxon>Autobranchia</taxon>
        <taxon>Pteriomorphia</taxon>
        <taxon>Mytilida</taxon>
        <taxon>Mytiloidea</taxon>
        <taxon>Mytilidae</taxon>
        <taxon>Mytilinae</taxon>
        <taxon>Mytilus</taxon>
    </lineage>
</organism>
<dbReference type="InterPro" id="IPR013126">
    <property type="entry name" value="Hsp_70_fam"/>
</dbReference>
<keyword evidence="3" id="KW-0067">ATP-binding</keyword>
<name>A0A8B6BJB5_MYTGA</name>
<dbReference type="CDD" id="cd10229">
    <property type="entry name" value="ASKHA_NBD_HSP70_HSPA12"/>
    <property type="match status" value="1"/>
</dbReference>
<dbReference type="PANTHER" id="PTHR14187:SF5">
    <property type="entry name" value="HEAT SHOCK 70 KDA PROTEIN 12A"/>
    <property type="match status" value="1"/>
</dbReference>
<accession>A0A8B6BJB5</accession>
<dbReference type="GO" id="GO:0005524">
    <property type="term" value="F:ATP binding"/>
    <property type="evidence" value="ECO:0007669"/>
    <property type="project" value="UniProtKB-KW"/>
</dbReference>
<evidence type="ECO:0000256" key="2">
    <source>
        <dbReference type="ARBA" id="ARBA00022741"/>
    </source>
</evidence>
<dbReference type="Proteomes" id="UP000596742">
    <property type="component" value="Unassembled WGS sequence"/>
</dbReference>
<reference evidence="4" key="1">
    <citation type="submission" date="2018-11" db="EMBL/GenBank/DDBJ databases">
        <authorList>
            <person name="Alioto T."/>
            <person name="Alioto T."/>
        </authorList>
    </citation>
    <scope>NUCLEOTIDE SEQUENCE</scope>
</reference>
<evidence type="ECO:0000313" key="4">
    <source>
        <dbReference type="EMBL" id="VDH91391.1"/>
    </source>
</evidence>
<dbReference type="InterPro" id="IPR043129">
    <property type="entry name" value="ATPase_NBD"/>
</dbReference>
<sequence>MTNTIFLMTRNRYMMIYNRLINITIPSRYKDKACRLLLYLQKQPSIKWDEQGEVCIDGKVISNTHIVDLIRDSTVPIGRRKLTAGIHQFYQFLKSTNIPLCLFGNVEKKYDSSLPLIKKRKQKKKIRRKKKQMNTVKIVTMNTSNGIKRQKKTETNLETQKKMMSKVKTRLVVAAIDFGSHGSGYAFSFRHQFEANPIDVSSPMWSPESGGDSFYKTPSAMLLDSNKSLVAFGHDAEDRYSIICEENEQNAWYYLKGFKMKLYRAVLEEKDIRKDFEMTDINGKAISAKLVIKLAIQYLRKHLLDQFEERNIGVDANDIDWVITVPAIWNDACKQFMRDAAEEAGIHGDMFSIVFEPEAASVYARLLPVEKFIGENKSTILKTFDPGTKFIVVDAGGGTVDISTQEVAPNGELKIIHKVCGGSWGGEMVNEKYRIVLTKLVGGPVLKQFKKEQGADYNEMMRDFERKKKTYKLNSQETVNTRFPVSLKDIIADSVDSSIESIINDSTFKGKISTKRDKMFIKPDLFLTFFNESCNLTVEEIRSVLNHPRCEDVSAIMMVGGFSESEVLQDAVKKAFSELDVFVPVDGGLSVLKGAVIYGHNPNIVASRVCNYTYGVSLSVPFKTGAHPESKRYTWDNEEWCRHVFHVCFKADQDVKVGDIEQIELNDTFVTSASQCRRTHPLRAEIYISDKPDPKFVTDEGCQKHAVIHVKPSGGQWPEQVFGWVELKVARTEMIGTYVNATTKERTSTKFEFLPSGYKFTKGEKKRLFDPAASE</sequence>
<evidence type="ECO:0000313" key="5">
    <source>
        <dbReference type="Proteomes" id="UP000596742"/>
    </source>
</evidence>
<dbReference type="SUPFAM" id="SSF53067">
    <property type="entry name" value="Actin-like ATPase domain"/>
    <property type="match status" value="2"/>
</dbReference>
<proteinExistence type="inferred from homology"/>
<dbReference type="EMBL" id="UYJE01000226">
    <property type="protein sequence ID" value="VDH91391.1"/>
    <property type="molecule type" value="Genomic_DNA"/>
</dbReference>
<keyword evidence="5" id="KW-1185">Reference proteome</keyword>
<keyword evidence="2" id="KW-0547">Nucleotide-binding</keyword>
<gene>
    <name evidence="4" type="ORF">MGAL_10B062637</name>
</gene>
<evidence type="ECO:0000256" key="1">
    <source>
        <dbReference type="ARBA" id="ARBA00007381"/>
    </source>
</evidence>
<dbReference type="AlphaFoldDB" id="A0A8B6BJB5"/>
<dbReference type="PANTHER" id="PTHR14187">
    <property type="entry name" value="ALPHA KINASE/ELONGATION FACTOR 2 KINASE"/>
    <property type="match status" value="1"/>
</dbReference>